<protein>
    <submittedName>
        <fullName evidence="3">Uncharacterized protein</fullName>
    </submittedName>
</protein>
<proteinExistence type="predicted"/>
<evidence type="ECO:0000313" key="3">
    <source>
        <dbReference type="WBParaSite" id="SPAL_0001202668.1"/>
    </source>
</evidence>
<organism evidence="2 3">
    <name type="scientific">Strongyloides papillosus</name>
    <name type="common">Intestinal threadworm</name>
    <dbReference type="NCBI Taxonomy" id="174720"/>
    <lineage>
        <taxon>Eukaryota</taxon>
        <taxon>Metazoa</taxon>
        <taxon>Ecdysozoa</taxon>
        <taxon>Nematoda</taxon>
        <taxon>Chromadorea</taxon>
        <taxon>Rhabditida</taxon>
        <taxon>Tylenchina</taxon>
        <taxon>Panagrolaimomorpha</taxon>
        <taxon>Strongyloidoidea</taxon>
        <taxon>Strongyloididae</taxon>
        <taxon>Strongyloides</taxon>
    </lineage>
</organism>
<reference evidence="3" key="1">
    <citation type="submission" date="2017-02" db="UniProtKB">
        <authorList>
            <consortium name="WormBaseParasite"/>
        </authorList>
    </citation>
    <scope>IDENTIFICATION</scope>
</reference>
<keyword evidence="2" id="KW-1185">Reference proteome</keyword>
<dbReference type="Proteomes" id="UP000046392">
    <property type="component" value="Unplaced"/>
</dbReference>
<evidence type="ECO:0000313" key="2">
    <source>
        <dbReference type="Proteomes" id="UP000046392"/>
    </source>
</evidence>
<dbReference type="WBParaSite" id="SPAL_0001202668.1">
    <property type="protein sequence ID" value="SPAL_0001202668.1"/>
    <property type="gene ID" value="SPAL_0001202668"/>
</dbReference>
<feature type="region of interest" description="Disordered" evidence="1">
    <location>
        <begin position="96"/>
        <end position="132"/>
    </location>
</feature>
<name>A0A0N5C208_STREA</name>
<accession>A0A0N5C208</accession>
<evidence type="ECO:0000256" key="1">
    <source>
        <dbReference type="SAM" id="MobiDB-lite"/>
    </source>
</evidence>
<sequence length="132" mass="14528">MGIRRQILMKKANPVINTKCSRKKYNLYLKLKVANPTPLLSGITTSQQNLIIFANGQSPKQEKDISRTFFSNQALSPSISTPSIYIPSSNIPNSTLLPIIDSNGNNNVGPGTKDSHGPNVQVKKHGRPRTHH</sequence>
<dbReference type="AlphaFoldDB" id="A0A0N5C208"/>
<feature type="compositionally biased region" description="Basic residues" evidence="1">
    <location>
        <begin position="122"/>
        <end position="132"/>
    </location>
</feature>